<comment type="similarity">
    <text evidence="1">Belongs to the SAPS family.</text>
</comment>
<evidence type="ECO:0000256" key="2">
    <source>
        <dbReference type="SAM" id="MobiDB-lite"/>
    </source>
</evidence>
<dbReference type="GO" id="GO:0019903">
    <property type="term" value="F:protein phosphatase binding"/>
    <property type="evidence" value="ECO:0007669"/>
    <property type="project" value="InterPro"/>
</dbReference>
<feature type="compositionally biased region" description="Low complexity" evidence="2">
    <location>
        <begin position="77"/>
        <end position="89"/>
    </location>
</feature>
<protein>
    <submittedName>
        <fullName evidence="3">SAPS-domain-containing protein</fullName>
    </submittedName>
</protein>
<dbReference type="OrthoDB" id="295029at2759"/>
<dbReference type="GO" id="GO:0005829">
    <property type="term" value="C:cytosol"/>
    <property type="evidence" value="ECO:0007669"/>
    <property type="project" value="TreeGrafter"/>
</dbReference>
<dbReference type="AlphaFoldDB" id="A0A1B7TFS5"/>
<dbReference type="GO" id="GO:0019888">
    <property type="term" value="F:protein phosphatase regulator activity"/>
    <property type="evidence" value="ECO:0007669"/>
    <property type="project" value="TreeGrafter"/>
</dbReference>
<proteinExistence type="inferred from homology"/>
<dbReference type="EMBL" id="LXPE01000008">
    <property type="protein sequence ID" value="OBA27548.1"/>
    <property type="molecule type" value="Genomic_DNA"/>
</dbReference>
<organism evidence="3 4">
    <name type="scientific">Hanseniaspora valbyensis NRRL Y-1626</name>
    <dbReference type="NCBI Taxonomy" id="766949"/>
    <lineage>
        <taxon>Eukaryota</taxon>
        <taxon>Fungi</taxon>
        <taxon>Dikarya</taxon>
        <taxon>Ascomycota</taxon>
        <taxon>Saccharomycotina</taxon>
        <taxon>Saccharomycetes</taxon>
        <taxon>Saccharomycodales</taxon>
        <taxon>Saccharomycodaceae</taxon>
        <taxon>Hanseniaspora</taxon>
    </lineage>
</organism>
<dbReference type="Proteomes" id="UP000092321">
    <property type="component" value="Unassembled WGS sequence"/>
</dbReference>
<keyword evidence="4" id="KW-1185">Reference proteome</keyword>
<gene>
    <name evidence="3" type="ORF">HANVADRAFT_48203</name>
</gene>
<dbReference type="InterPro" id="IPR007587">
    <property type="entry name" value="SAPS"/>
</dbReference>
<reference evidence="4" key="1">
    <citation type="journal article" date="2016" name="Proc. Natl. Acad. Sci. U.S.A.">
        <title>Comparative genomics of biotechnologically important yeasts.</title>
        <authorList>
            <person name="Riley R."/>
            <person name="Haridas S."/>
            <person name="Wolfe K.H."/>
            <person name="Lopes M.R."/>
            <person name="Hittinger C.T."/>
            <person name="Goeker M."/>
            <person name="Salamov A.A."/>
            <person name="Wisecaver J.H."/>
            <person name="Long T.M."/>
            <person name="Calvey C.H."/>
            <person name="Aerts A.L."/>
            <person name="Barry K.W."/>
            <person name="Choi C."/>
            <person name="Clum A."/>
            <person name="Coughlan A.Y."/>
            <person name="Deshpande S."/>
            <person name="Douglass A.P."/>
            <person name="Hanson S.J."/>
            <person name="Klenk H.-P."/>
            <person name="LaButti K.M."/>
            <person name="Lapidus A."/>
            <person name="Lindquist E.A."/>
            <person name="Lipzen A.M."/>
            <person name="Meier-Kolthoff J.P."/>
            <person name="Ohm R.A."/>
            <person name="Otillar R.P."/>
            <person name="Pangilinan J.L."/>
            <person name="Peng Y."/>
            <person name="Rokas A."/>
            <person name="Rosa C.A."/>
            <person name="Scheuner C."/>
            <person name="Sibirny A.A."/>
            <person name="Slot J.C."/>
            <person name="Stielow J.B."/>
            <person name="Sun H."/>
            <person name="Kurtzman C.P."/>
            <person name="Blackwell M."/>
            <person name="Grigoriev I.V."/>
            <person name="Jeffries T.W."/>
        </authorList>
    </citation>
    <scope>NUCLEOTIDE SEQUENCE [LARGE SCALE GENOMIC DNA]</scope>
    <source>
        <strain evidence="4">NRRL Y-1626</strain>
    </source>
</reference>
<sequence>MNEHFTPLGFERFRIVELIAELLHCSNMGLMNSRKAELISRKRDSIRSDLPNRLEEALEDLRLSTSEQENIQDEDSNLPLSPGSLTTSLRGDNNYDKKDMIYSVPGSENSSPVEEKAQSKNYIKAKVPRSIPPSSSSSANNGSSPTASDLRDQNDINITSDQLLSSNADETNVSTTNNKDNDGEEEEEETILDPTFYDLEEQQIYQIPEMDEFFDIPYISLAQNLKIRENATIGDYFKIRVFDLQIFPYLVSMFLKYPWNNFWHNVIFDILQQIFNGRMDYAYNSFLVYALFNNKNIDQFWDAKDSLNFNNGEPVDFNLCKDLVINGYELSNDYYFKNKISLGFMGHLVLIAEEIVKFSKIYKVDLISSDIQTAVDDVKWVYYVEDILMDTRLMFSKILGGDIISTNGQEEEFLLKLQQEKRQKELMEMGLLDDVEKDELLLYGTQEDLQRKLKVRLLERTDEEVREELIRLEVSNNESIEDNNSKNVEVLENTEI</sequence>
<dbReference type="PANTHER" id="PTHR12634:SF14">
    <property type="entry name" value="SIT4-ASSOCIATING PROTEIN SAP155-RELATED"/>
    <property type="match status" value="1"/>
</dbReference>
<feature type="compositionally biased region" description="Low complexity" evidence="2">
    <location>
        <begin position="128"/>
        <end position="148"/>
    </location>
</feature>
<evidence type="ECO:0000313" key="3">
    <source>
        <dbReference type="EMBL" id="OBA27548.1"/>
    </source>
</evidence>
<evidence type="ECO:0000256" key="1">
    <source>
        <dbReference type="ARBA" id="ARBA00006180"/>
    </source>
</evidence>
<feature type="compositionally biased region" description="Polar residues" evidence="2">
    <location>
        <begin position="155"/>
        <end position="178"/>
    </location>
</feature>
<dbReference type="PANTHER" id="PTHR12634">
    <property type="entry name" value="SIT4 YEAST -ASSOCIATING PROTEIN-RELATED"/>
    <property type="match status" value="1"/>
</dbReference>
<feature type="region of interest" description="Disordered" evidence="2">
    <location>
        <begin position="65"/>
        <end position="193"/>
    </location>
</feature>
<dbReference type="Pfam" id="PF04499">
    <property type="entry name" value="SAPS"/>
    <property type="match status" value="1"/>
</dbReference>
<dbReference type="GO" id="GO:0005634">
    <property type="term" value="C:nucleus"/>
    <property type="evidence" value="ECO:0007669"/>
    <property type="project" value="TreeGrafter"/>
</dbReference>
<evidence type="ECO:0000313" key="4">
    <source>
        <dbReference type="Proteomes" id="UP000092321"/>
    </source>
</evidence>
<comment type="caution">
    <text evidence="3">The sequence shown here is derived from an EMBL/GenBank/DDBJ whole genome shotgun (WGS) entry which is preliminary data.</text>
</comment>
<feature type="compositionally biased region" description="Acidic residues" evidence="2">
    <location>
        <begin position="182"/>
        <end position="191"/>
    </location>
</feature>
<accession>A0A1B7TFS5</accession>
<name>A0A1B7TFS5_9ASCO</name>